<accession>M2SQW6</accession>
<dbReference type="OrthoDB" id="10385896at2759"/>
<evidence type="ECO:0000313" key="1">
    <source>
        <dbReference type="EMBL" id="EMD69633.1"/>
    </source>
</evidence>
<sequence length="64" mass="7144">MRQAKPHQDRPEEPLGMCCGGRGRLAWPLAKRRHASGPGYASARLSRHLVYVGMPSPWPALFFS</sequence>
<protein>
    <submittedName>
        <fullName evidence="1">Uncharacterized protein</fullName>
    </submittedName>
</protein>
<dbReference type="HOGENOM" id="CLU_2867516_0_0_1"/>
<dbReference type="EMBL" id="KB445637">
    <property type="protein sequence ID" value="EMD69633.1"/>
    <property type="molecule type" value="Genomic_DNA"/>
</dbReference>
<name>M2SQW6_COCSN</name>
<dbReference type="KEGG" id="bsc:COCSADRAFT_212159"/>
<gene>
    <name evidence="1" type="ORF">COCSADRAFT_212159</name>
</gene>
<organism evidence="1 2">
    <name type="scientific">Cochliobolus sativus (strain ND90Pr / ATCC 201652)</name>
    <name type="common">Common root rot and spot blotch fungus</name>
    <name type="synonym">Bipolaris sorokiniana</name>
    <dbReference type="NCBI Taxonomy" id="665912"/>
    <lineage>
        <taxon>Eukaryota</taxon>
        <taxon>Fungi</taxon>
        <taxon>Dikarya</taxon>
        <taxon>Ascomycota</taxon>
        <taxon>Pezizomycotina</taxon>
        <taxon>Dothideomycetes</taxon>
        <taxon>Pleosporomycetidae</taxon>
        <taxon>Pleosporales</taxon>
        <taxon>Pleosporineae</taxon>
        <taxon>Pleosporaceae</taxon>
        <taxon>Bipolaris</taxon>
    </lineage>
</organism>
<reference evidence="1 2" key="1">
    <citation type="journal article" date="2012" name="PLoS Pathog.">
        <title>Diverse lifestyles and strategies of plant pathogenesis encoded in the genomes of eighteen Dothideomycetes fungi.</title>
        <authorList>
            <person name="Ohm R.A."/>
            <person name="Feau N."/>
            <person name="Henrissat B."/>
            <person name="Schoch C.L."/>
            <person name="Horwitz B.A."/>
            <person name="Barry K.W."/>
            <person name="Condon B.J."/>
            <person name="Copeland A.C."/>
            <person name="Dhillon B."/>
            <person name="Glaser F."/>
            <person name="Hesse C.N."/>
            <person name="Kosti I."/>
            <person name="LaButti K."/>
            <person name="Lindquist E.A."/>
            <person name="Lucas S."/>
            <person name="Salamov A.A."/>
            <person name="Bradshaw R.E."/>
            <person name="Ciuffetti L."/>
            <person name="Hamelin R.C."/>
            <person name="Kema G.H.J."/>
            <person name="Lawrence C."/>
            <person name="Scott J.A."/>
            <person name="Spatafora J.W."/>
            <person name="Turgeon B.G."/>
            <person name="de Wit P.J.G.M."/>
            <person name="Zhong S."/>
            <person name="Goodwin S.B."/>
            <person name="Grigoriev I.V."/>
        </authorList>
    </citation>
    <scope>NUCLEOTIDE SEQUENCE [LARGE SCALE GENOMIC DNA]</scope>
    <source>
        <strain evidence="2">ND90Pr / ATCC 201652</strain>
    </source>
</reference>
<reference evidence="2" key="2">
    <citation type="journal article" date="2013" name="PLoS Genet.">
        <title>Comparative genome structure, secondary metabolite, and effector coding capacity across Cochliobolus pathogens.</title>
        <authorList>
            <person name="Condon B.J."/>
            <person name="Leng Y."/>
            <person name="Wu D."/>
            <person name="Bushley K.E."/>
            <person name="Ohm R.A."/>
            <person name="Otillar R."/>
            <person name="Martin J."/>
            <person name="Schackwitz W."/>
            <person name="Grimwood J."/>
            <person name="MohdZainudin N."/>
            <person name="Xue C."/>
            <person name="Wang R."/>
            <person name="Manning V.A."/>
            <person name="Dhillon B."/>
            <person name="Tu Z.J."/>
            <person name="Steffenson B.J."/>
            <person name="Salamov A."/>
            <person name="Sun H."/>
            <person name="Lowry S."/>
            <person name="LaButti K."/>
            <person name="Han J."/>
            <person name="Copeland A."/>
            <person name="Lindquist E."/>
            <person name="Barry K."/>
            <person name="Schmutz J."/>
            <person name="Baker S.E."/>
            <person name="Ciuffetti L.M."/>
            <person name="Grigoriev I.V."/>
            <person name="Zhong S."/>
            <person name="Turgeon B.G."/>
        </authorList>
    </citation>
    <scope>NUCLEOTIDE SEQUENCE [LARGE SCALE GENOMIC DNA]</scope>
    <source>
        <strain evidence="2">ND90Pr / ATCC 201652</strain>
    </source>
</reference>
<keyword evidence="2" id="KW-1185">Reference proteome</keyword>
<dbReference type="Proteomes" id="UP000016934">
    <property type="component" value="Unassembled WGS sequence"/>
</dbReference>
<proteinExistence type="predicted"/>
<dbReference type="RefSeq" id="XP_007694903.1">
    <property type="nucleotide sequence ID" value="XM_007696713.1"/>
</dbReference>
<dbReference type="AlphaFoldDB" id="M2SQW6"/>
<evidence type="ECO:0000313" key="2">
    <source>
        <dbReference type="Proteomes" id="UP000016934"/>
    </source>
</evidence>
<dbReference type="GeneID" id="19134417"/>